<evidence type="ECO:0000313" key="3">
    <source>
        <dbReference type="Proteomes" id="UP000236291"/>
    </source>
</evidence>
<name>A0A2K3NKX8_TRIPR</name>
<reference evidence="2 3" key="2">
    <citation type="journal article" date="2017" name="Front. Plant Sci.">
        <title>Gene Classification and Mining of Molecular Markers Useful in Red Clover (Trifolium pratense) Breeding.</title>
        <authorList>
            <person name="Istvanek J."/>
            <person name="Dluhosova J."/>
            <person name="Dluhos P."/>
            <person name="Patkova L."/>
            <person name="Nedelnik J."/>
            <person name="Repkova J."/>
        </authorList>
    </citation>
    <scope>NUCLEOTIDE SEQUENCE [LARGE SCALE GENOMIC DNA]</scope>
    <source>
        <strain evidence="3">cv. Tatra</strain>
        <tissue evidence="2">Young leaves</tissue>
    </source>
</reference>
<protein>
    <submittedName>
        <fullName evidence="2">Putative NBS resistance protein</fullName>
    </submittedName>
</protein>
<sequence length="241" mass="27181">MFDEITVQRDGYDFHLGVVYERLPDFCTHCNILGHDITACKWLHPDKERDHSKQIIKVKKEAAQVLQYVAKPQPKPQQKNGSTTLPQMDAPQHRESLPVPVASAKPRTHTQENATKDNIPVMYTEAKGEKATSTSYSMPLQGVTDEIVQGKLPVTGPILEEVVVQSLDVVRNNNSGEEEVIFVPETQLTRVVADDDFDDVVQKDLHAAKKLWADMVEMEQPFTPVVSKSKLKKERQKLRSA</sequence>
<reference evidence="2 3" key="1">
    <citation type="journal article" date="2014" name="Am. J. Bot.">
        <title>Genome assembly and annotation for red clover (Trifolium pratense; Fabaceae).</title>
        <authorList>
            <person name="Istvanek J."/>
            <person name="Jaros M."/>
            <person name="Krenek A."/>
            <person name="Repkova J."/>
        </authorList>
    </citation>
    <scope>NUCLEOTIDE SEQUENCE [LARGE SCALE GENOMIC DNA]</scope>
    <source>
        <strain evidence="3">cv. Tatra</strain>
        <tissue evidence="2">Young leaves</tissue>
    </source>
</reference>
<evidence type="ECO:0000313" key="2">
    <source>
        <dbReference type="EMBL" id="PNY03673.1"/>
    </source>
</evidence>
<feature type="compositionally biased region" description="Polar residues" evidence="1">
    <location>
        <begin position="76"/>
        <end position="86"/>
    </location>
</feature>
<dbReference type="AlphaFoldDB" id="A0A2K3NKX8"/>
<organism evidence="2 3">
    <name type="scientific">Trifolium pratense</name>
    <name type="common">Red clover</name>
    <dbReference type="NCBI Taxonomy" id="57577"/>
    <lineage>
        <taxon>Eukaryota</taxon>
        <taxon>Viridiplantae</taxon>
        <taxon>Streptophyta</taxon>
        <taxon>Embryophyta</taxon>
        <taxon>Tracheophyta</taxon>
        <taxon>Spermatophyta</taxon>
        <taxon>Magnoliopsida</taxon>
        <taxon>eudicotyledons</taxon>
        <taxon>Gunneridae</taxon>
        <taxon>Pentapetalae</taxon>
        <taxon>rosids</taxon>
        <taxon>fabids</taxon>
        <taxon>Fabales</taxon>
        <taxon>Fabaceae</taxon>
        <taxon>Papilionoideae</taxon>
        <taxon>50 kb inversion clade</taxon>
        <taxon>NPAAA clade</taxon>
        <taxon>Hologalegina</taxon>
        <taxon>IRL clade</taxon>
        <taxon>Trifolieae</taxon>
        <taxon>Trifolium</taxon>
    </lineage>
</organism>
<accession>A0A2K3NKX8</accession>
<evidence type="ECO:0000256" key="1">
    <source>
        <dbReference type="SAM" id="MobiDB-lite"/>
    </source>
</evidence>
<gene>
    <name evidence="2" type="ORF">L195_g000080</name>
</gene>
<dbReference type="EMBL" id="ASHM01000022">
    <property type="protein sequence ID" value="PNY03673.1"/>
    <property type="molecule type" value="Genomic_DNA"/>
</dbReference>
<feature type="region of interest" description="Disordered" evidence="1">
    <location>
        <begin position="69"/>
        <end position="95"/>
    </location>
</feature>
<comment type="caution">
    <text evidence="2">The sequence shown here is derived from an EMBL/GenBank/DDBJ whole genome shotgun (WGS) entry which is preliminary data.</text>
</comment>
<proteinExistence type="predicted"/>
<dbReference type="Proteomes" id="UP000236291">
    <property type="component" value="Unassembled WGS sequence"/>
</dbReference>